<name>A0AAJ6DCQ8_9MICC</name>
<proteinExistence type="predicted"/>
<evidence type="ECO:0000256" key="1">
    <source>
        <dbReference type="SAM" id="Phobius"/>
    </source>
</evidence>
<feature type="transmembrane region" description="Helical" evidence="1">
    <location>
        <begin position="48"/>
        <end position="66"/>
    </location>
</feature>
<dbReference type="EMBL" id="CP122566">
    <property type="protein sequence ID" value="WGH93087.1"/>
    <property type="molecule type" value="Genomic_DNA"/>
</dbReference>
<protein>
    <submittedName>
        <fullName evidence="2">Uncharacterized protein</fullName>
    </submittedName>
</protein>
<keyword evidence="1" id="KW-1133">Transmembrane helix</keyword>
<gene>
    <name evidence="2" type="ORF">QDX21_12490</name>
</gene>
<dbReference type="RefSeq" id="WP_110110256.1">
    <property type="nucleotide sequence ID" value="NZ_CP122561.1"/>
</dbReference>
<feature type="transmembrane region" description="Helical" evidence="1">
    <location>
        <begin position="21"/>
        <end position="42"/>
    </location>
</feature>
<accession>A0AAJ6DCQ8</accession>
<evidence type="ECO:0000313" key="3">
    <source>
        <dbReference type="Proteomes" id="UP001224674"/>
    </source>
</evidence>
<keyword evidence="3" id="KW-1185">Reference proteome</keyword>
<evidence type="ECO:0000313" key="2">
    <source>
        <dbReference type="EMBL" id="WGH93087.1"/>
    </source>
</evidence>
<keyword evidence="1" id="KW-0472">Membrane</keyword>
<dbReference type="GeneID" id="83696666"/>
<dbReference type="AlphaFoldDB" id="A0AAJ6DCQ8"/>
<organism evidence="2 3">
    <name type="scientific">Auritidibacter ignavus</name>
    <dbReference type="NCBI Taxonomy" id="678932"/>
    <lineage>
        <taxon>Bacteria</taxon>
        <taxon>Bacillati</taxon>
        <taxon>Actinomycetota</taxon>
        <taxon>Actinomycetes</taxon>
        <taxon>Micrococcales</taxon>
        <taxon>Micrococcaceae</taxon>
        <taxon>Auritidibacter</taxon>
    </lineage>
</organism>
<reference evidence="2 3" key="1">
    <citation type="submission" date="2023-03" db="EMBL/GenBank/DDBJ databases">
        <title>Complete genome sequences of several Auritidibacter ignavus strains isolated from ear infections.</title>
        <authorList>
            <person name="Baehr T."/>
            <person name="Baumhoegger A.M."/>
        </authorList>
    </citation>
    <scope>NUCLEOTIDE SEQUENCE [LARGE SCALE GENOMIC DNA]</scope>
    <source>
        <strain evidence="2 3">BABAE-6</strain>
    </source>
</reference>
<keyword evidence="1" id="KW-0812">Transmembrane</keyword>
<sequence length="87" mass="9502">MADNPRGGYNPWETGSTVYRRALLSGMAVLGLGILLAIIGAIAQVMVISWIALGVIGLGLVIHLFAQWTRFRQAQRDRDQRGGVPRN</sequence>
<dbReference type="Proteomes" id="UP001224674">
    <property type="component" value="Chromosome"/>
</dbReference>